<comment type="caution">
    <text evidence="8">The sequence shown here is derived from an EMBL/GenBank/DDBJ whole genome shotgun (WGS) entry which is preliminary data.</text>
</comment>
<dbReference type="Proteomes" id="UP000736787">
    <property type="component" value="Unassembled WGS sequence"/>
</dbReference>
<dbReference type="Proteomes" id="UP000735874">
    <property type="component" value="Unassembled WGS sequence"/>
</dbReference>
<evidence type="ECO:0000256" key="1">
    <source>
        <dbReference type="ARBA" id="ARBA00004613"/>
    </source>
</evidence>
<gene>
    <name evidence="6" type="ORF">PC113_g6376</name>
    <name evidence="7" type="ORF">PC117_g18815</name>
    <name evidence="8" type="ORF">PC118_g17083</name>
</gene>
<comment type="function">
    <text evidence="5">Effector that suppresses plant defense responses during pathogen infection.</text>
</comment>
<dbReference type="Proteomes" id="UP000697107">
    <property type="component" value="Unassembled WGS sequence"/>
</dbReference>
<dbReference type="GO" id="GO:0005576">
    <property type="term" value="C:extracellular region"/>
    <property type="evidence" value="ECO:0007669"/>
    <property type="project" value="UniProtKB-SubCell"/>
</dbReference>
<sequence length="145" mass="15448">MRLNSILLLFAAAFLACVDSASEDSATTTITHSVTAVSGTQSIVPTHRFLRTEDAAVEVGEERGGVIDALKAGTTKLLDSAKLNAYLREKKTGVEVLNSLKLGDDVADALKNSKLGSLNKYIAMLNEKTPDKTITLIGTLSALRR</sequence>
<proteinExistence type="inferred from homology"/>
<dbReference type="Pfam" id="PF16810">
    <property type="entry name" value="RXLR"/>
    <property type="match status" value="1"/>
</dbReference>
<reference evidence="8" key="1">
    <citation type="submission" date="2018-10" db="EMBL/GenBank/DDBJ databases">
        <title>Effector identification in a new, highly contiguous assembly of the strawberry crown rot pathogen Phytophthora cactorum.</title>
        <authorList>
            <person name="Armitage A.D."/>
            <person name="Nellist C.F."/>
            <person name="Bates H."/>
            <person name="Vickerstaff R.J."/>
            <person name="Harrison R.J."/>
        </authorList>
    </citation>
    <scope>NUCLEOTIDE SEQUENCE</scope>
    <source>
        <strain evidence="6">15-7</strain>
        <strain evidence="7">4040</strain>
        <strain evidence="8">P415</strain>
    </source>
</reference>
<feature type="chain" id="PRO_5035955240" description="RxLR effector protein" evidence="5">
    <location>
        <begin position="21"/>
        <end position="145"/>
    </location>
</feature>
<evidence type="ECO:0000313" key="7">
    <source>
        <dbReference type="EMBL" id="KAG2912675.1"/>
    </source>
</evidence>
<comment type="domain">
    <text evidence="5">The RxLR-dEER motif acts to carry the protein into the host cell cytoplasm through binding to cell surface phosphatidylinositol-3-phosphate.</text>
</comment>
<comment type="similarity">
    <text evidence="2 5">Belongs to the RxLR effector family.</text>
</comment>
<evidence type="ECO:0000313" key="8">
    <source>
        <dbReference type="EMBL" id="KAG2970094.1"/>
    </source>
</evidence>
<dbReference type="EMBL" id="RCMK01000778">
    <property type="protein sequence ID" value="KAG2912675.1"/>
    <property type="molecule type" value="Genomic_DNA"/>
</dbReference>
<feature type="signal peptide" evidence="5">
    <location>
        <begin position="1"/>
        <end position="20"/>
    </location>
</feature>
<dbReference type="VEuPathDB" id="FungiDB:PC110_g20201"/>
<dbReference type="EMBL" id="RCMG01000130">
    <property type="protein sequence ID" value="KAG2862367.1"/>
    <property type="molecule type" value="Genomic_DNA"/>
</dbReference>
<accession>A0A8T1FCI3</accession>
<dbReference type="EMBL" id="RCML01000749">
    <property type="protein sequence ID" value="KAG2970094.1"/>
    <property type="molecule type" value="Genomic_DNA"/>
</dbReference>
<evidence type="ECO:0000313" key="6">
    <source>
        <dbReference type="EMBL" id="KAG2862367.1"/>
    </source>
</evidence>
<keyword evidence="3 5" id="KW-0964">Secreted</keyword>
<evidence type="ECO:0000256" key="2">
    <source>
        <dbReference type="ARBA" id="ARBA00010400"/>
    </source>
</evidence>
<dbReference type="InterPro" id="IPR031825">
    <property type="entry name" value="RXLR"/>
</dbReference>
<protein>
    <recommendedName>
        <fullName evidence="5">RxLR effector protein</fullName>
    </recommendedName>
</protein>
<dbReference type="AlphaFoldDB" id="A0A8T1FCI3"/>
<evidence type="ECO:0000256" key="3">
    <source>
        <dbReference type="ARBA" id="ARBA00022525"/>
    </source>
</evidence>
<name>A0A8T1FCI3_9STRA</name>
<organism evidence="8 9">
    <name type="scientific">Phytophthora cactorum</name>
    <dbReference type="NCBI Taxonomy" id="29920"/>
    <lineage>
        <taxon>Eukaryota</taxon>
        <taxon>Sar</taxon>
        <taxon>Stramenopiles</taxon>
        <taxon>Oomycota</taxon>
        <taxon>Peronosporomycetes</taxon>
        <taxon>Peronosporales</taxon>
        <taxon>Peronosporaceae</taxon>
        <taxon>Phytophthora</taxon>
    </lineage>
</organism>
<evidence type="ECO:0000256" key="5">
    <source>
        <dbReference type="RuleBase" id="RU367124"/>
    </source>
</evidence>
<keyword evidence="4 5" id="KW-0732">Signal</keyword>
<comment type="subcellular location">
    <subcellularLocation>
        <location evidence="1 5">Secreted</location>
    </subcellularLocation>
</comment>
<evidence type="ECO:0000313" key="9">
    <source>
        <dbReference type="Proteomes" id="UP000697107"/>
    </source>
</evidence>
<evidence type="ECO:0000256" key="4">
    <source>
        <dbReference type="ARBA" id="ARBA00022729"/>
    </source>
</evidence>
<dbReference type="PROSITE" id="PS51257">
    <property type="entry name" value="PROKAR_LIPOPROTEIN"/>
    <property type="match status" value="1"/>
</dbReference>